<dbReference type="Proteomes" id="UP000472240">
    <property type="component" value="Chromosome 12"/>
</dbReference>
<dbReference type="GO" id="GO:0005737">
    <property type="term" value="C:cytoplasm"/>
    <property type="evidence" value="ECO:0007669"/>
    <property type="project" value="TreeGrafter"/>
</dbReference>
<dbReference type="Ensembl" id="ENSRFET00010022275.1">
    <property type="protein sequence ID" value="ENSRFEP00010020446.1"/>
    <property type="gene ID" value="ENSRFEG00010013772.1"/>
</dbReference>
<dbReference type="Pfam" id="PF04201">
    <property type="entry name" value="TPD52"/>
    <property type="match status" value="1"/>
</dbReference>
<feature type="coiled-coil region" evidence="3">
    <location>
        <begin position="24"/>
        <end position="51"/>
    </location>
</feature>
<evidence type="ECO:0000256" key="3">
    <source>
        <dbReference type="SAM" id="Coils"/>
    </source>
</evidence>
<dbReference type="AlphaFoldDB" id="A0A671F498"/>
<comment type="similarity">
    <text evidence="1">Belongs to the TPD52 family.</text>
</comment>
<evidence type="ECO:0000256" key="1">
    <source>
        <dbReference type="ARBA" id="ARBA00005702"/>
    </source>
</evidence>
<protein>
    <submittedName>
        <fullName evidence="4">TPD52 like 3</fullName>
    </submittedName>
</protein>
<dbReference type="PANTHER" id="PTHR19307">
    <property type="entry name" value="TUMOR PROTEIN D52"/>
    <property type="match status" value="1"/>
</dbReference>
<name>A0A671F498_RHIFE</name>
<sequence>MSCDSAAESQDLTEADQKMLISELTKLEAEIVSLRHVLATKERRCAELKRNLGLTVLVGLRQNLSKSWHDVQVSNAYVKQKTSAAMSTMGSTISRKLGDMKNSATFKSFEGLVETIKSRVGGGRELGNDCLLSSAVSGISPTGNLAWPPDQCKNSLPSSQLQLCPSKQAT</sequence>
<keyword evidence="5" id="KW-1185">Reference proteome</keyword>
<accession>A0A671F498</accession>
<dbReference type="InParanoid" id="A0A671F498"/>
<reference evidence="4" key="5">
    <citation type="submission" date="2025-09" db="UniProtKB">
        <authorList>
            <consortium name="Ensembl"/>
        </authorList>
    </citation>
    <scope>IDENTIFICATION</scope>
</reference>
<gene>
    <name evidence="4" type="primary">TPD52L3</name>
</gene>
<dbReference type="InterPro" id="IPR007327">
    <property type="entry name" value="TPD52"/>
</dbReference>
<evidence type="ECO:0000313" key="5">
    <source>
        <dbReference type="Proteomes" id="UP000472240"/>
    </source>
</evidence>
<dbReference type="GeneTree" id="ENSGT00940000163110"/>
<reference evidence="4 5" key="1">
    <citation type="journal article" date="2015" name="Annu Rev Anim Biosci">
        <title>The Genome 10K Project: a way forward.</title>
        <authorList>
            <person name="Koepfli K.P."/>
            <person name="Paten B."/>
            <person name="O'Brien S.J."/>
            <person name="Koepfli K.P."/>
            <person name="Paten B."/>
            <person name="Antunes A."/>
            <person name="Belov K."/>
            <person name="Bustamante C."/>
            <person name="Castoe T.A."/>
            <person name="Clawson H."/>
            <person name="Crawford A.J."/>
            <person name="Diekhans M."/>
            <person name="Distel D."/>
            <person name="Durbin R."/>
            <person name="Earl D."/>
            <person name="Fujita M.K."/>
            <person name="Gamble T."/>
            <person name="Georges A."/>
            <person name="Gemmell N."/>
            <person name="Gilbert M.T."/>
            <person name="Graves J.M."/>
            <person name="Green R.E."/>
            <person name="Hickey G."/>
            <person name="Jarvis E.D."/>
            <person name="Johnson W."/>
            <person name="Komissarov A."/>
            <person name="Korf I."/>
            <person name="Kuhn R."/>
            <person name="Larkin D.M."/>
            <person name="Lewin H."/>
            <person name="Lopez J.V."/>
            <person name="Ma J."/>
            <person name="Marques-Bonet T."/>
            <person name="Miller W."/>
            <person name="Murphy R."/>
            <person name="Pevzner P."/>
            <person name="Shapiro B."/>
            <person name="Steiner C."/>
            <person name="Tamazian G."/>
            <person name="Venkatesh B."/>
            <person name="Wang J."/>
            <person name="Wayne R."/>
            <person name="Wiley E."/>
            <person name="Yang H."/>
            <person name="Zhang G."/>
            <person name="Haussler D."/>
            <person name="Ryder O."/>
            <person name="O'Brien S.J."/>
        </authorList>
    </citation>
    <scope>NUCLEOTIDE SEQUENCE</scope>
</reference>
<evidence type="ECO:0000313" key="4">
    <source>
        <dbReference type="Ensembl" id="ENSRFEP00010020446.1"/>
    </source>
</evidence>
<reference evidence="5" key="3">
    <citation type="submission" date="2018-12" db="EMBL/GenBank/DDBJ databases">
        <title>G10K-VGP greater horseshoe bat female genome, primary haplotype.</title>
        <authorList>
            <person name="Teeling E."/>
            <person name="Myers G."/>
            <person name="Vernes S."/>
            <person name="Pippel M."/>
            <person name="Winkler S."/>
            <person name="Fedrigo O."/>
            <person name="Rhie A."/>
            <person name="Koren S."/>
            <person name="Phillippy A."/>
            <person name="Lewin H."/>
            <person name="Damas J."/>
            <person name="Howe K."/>
            <person name="Mountcastle J."/>
            <person name="Jarvis E.D."/>
        </authorList>
    </citation>
    <scope>NUCLEOTIDE SEQUENCE [LARGE SCALE GENOMIC DNA]</scope>
</reference>
<reference evidence="4 5" key="2">
    <citation type="journal article" date="2018" name="Annu Rev Anim Biosci">
        <title>Bat Biology, Genomes, and the Bat1K Project: To Generate Chromosome-Level Genomes for All Living Bat Species.</title>
        <authorList>
            <person name="Teeling E.C."/>
            <person name="Vernes S.C."/>
            <person name="Davalos L.M."/>
            <person name="Ray D.A."/>
            <person name="Gilbert M.T.P."/>
            <person name="Myers E."/>
        </authorList>
    </citation>
    <scope>NUCLEOTIDE SEQUENCE</scope>
</reference>
<reference evidence="4" key="4">
    <citation type="submission" date="2025-08" db="UniProtKB">
        <authorList>
            <consortium name="Ensembl"/>
        </authorList>
    </citation>
    <scope>IDENTIFICATION</scope>
</reference>
<dbReference type="PANTHER" id="PTHR19307:SF5">
    <property type="entry name" value="TUMOR PROTEIN D55"/>
    <property type="match status" value="1"/>
</dbReference>
<evidence type="ECO:0000256" key="2">
    <source>
        <dbReference type="ARBA" id="ARBA00023054"/>
    </source>
</evidence>
<proteinExistence type="inferred from homology"/>
<organism evidence="4 5">
    <name type="scientific">Rhinolophus ferrumequinum</name>
    <name type="common">Greater horseshoe bat</name>
    <dbReference type="NCBI Taxonomy" id="59479"/>
    <lineage>
        <taxon>Eukaryota</taxon>
        <taxon>Metazoa</taxon>
        <taxon>Chordata</taxon>
        <taxon>Craniata</taxon>
        <taxon>Vertebrata</taxon>
        <taxon>Euteleostomi</taxon>
        <taxon>Mammalia</taxon>
        <taxon>Eutheria</taxon>
        <taxon>Laurasiatheria</taxon>
        <taxon>Chiroptera</taxon>
        <taxon>Yinpterochiroptera</taxon>
        <taxon>Rhinolophoidea</taxon>
        <taxon>Rhinolophidae</taxon>
        <taxon>Rhinolophinae</taxon>
        <taxon>Rhinolophus</taxon>
    </lineage>
</organism>
<keyword evidence="2 3" id="KW-0175">Coiled coil</keyword>